<keyword evidence="4" id="KW-1185">Reference proteome</keyword>
<dbReference type="PaxDb" id="2850-Phatr45323"/>
<feature type="region of interest" description="Disordered" evidence="1">
    <location>
        <begin position="62"/>
        <end position="104"/>
    </location>
</feature>
<evidence type="ECO:0000256" key="1">
    <source>
        <dbReference type="SAM" id="MobiDB-lite"/>
    </source>
</evidence>
<sequence length="215" mass="23823">MSVTSAFPNFRYSVDDEPNPEWTVEEVFQWCLLQSYKETDQNYNQLIEGLHQQLASGEEELWQAHHQAAATSNDENEAPGNDPSKQSVAEAVEKQASGDNNQKRTQRFKLRVEIVAGEYVGQSYELKPSSKAPCMVGRSKGKKFTTRGISLAKDLEVSTTHGKFEIVNDQVCFTDTGSTNGTRIGGQELETDTPVPITDGLEITCGQTILKVSFL</sequence>
<reference evidence="3 4" key="1">
    <citation type="journal article" date="2008" name="Nature">
        <title>The Phaeodactylum genome reveals the evolutionary history of diatom genomes.</title>
        <authorList>
            <person name="Bowler C."/>
            <person name="Allen A.E."/>
            <person name="Badger J.H."/>
            <person name="Grimwood J."/>
            <person name="Jabbari K."/>
            <person name="Kuo A."/>
            <person name="Maheswari U."/>
            <person name="Martens C."/>
            <person name="Maumus F."/>
            <person name="Otillar R.P."/>
            <person name="Rayko E."/>
            <person name="Salamov A."/>
            <person name="Vandepoele K."/>
            <person name="Beszteri B."/>
            <person name="Gruber A."/>
            <person name="Heijde M."/>
            <person name="Katinka M."/>
            <person name="Mock T."/>
            <person name="Valentin K."/>
            <person name="Verret F."/>
            <person name="Berges J.A."/>
            <person name="Brownlee C."/>
            <person name="Cadoret J.P."/>
            <person name="Chiovitti A."/>
            <person name="Choi C.J."/>
            <person name="Coesel S."/>
            <person name="De Martino A."/>
            <person name="Detter J.C."/>
            <person name="Durkin C."/>
            <person name="Falciatore A."/>
            <person name="Fournet J."/>
            <person name="Haruta M."/>
            <person name="Huysman M.J."/>
            <person name="Jenkins B.D."/>
            <person name="Jiroutova K."/>
            <person name="Jorgensen R.E."/>
            <person name="Joubert Y."/>
            <person name="Kaplan A."/>
            <person name="Kroger N."/>
            <person name="Kroth P.G."/>
            <person name="La Roche J."/>
            <person name="Lindquist E."/>
            <person name="Lommer M."/>
            <person name="Martin-Jezequel V."/>
            <person name="Lopez P.J."/>
            <person name="Lucas S."/>
            <person name="Mangogna M."/>
            <person name="McGinnis K."/>
            <person name="Medlin L.K."/>
            <person name="Montsant A."/>
            <person name="Oudot-Le Secq M.P."/>
            <person name="Napoli C."/>
            <person name="Obornik M."/>
            <person name="Parker M.S."/>
            <person name="Petit J.L."/>
            <person name="Porcel B.M."/>
            <person name="Poulsen N."/>
            <person name="Robison M."/>
            <person name="Rychlewski L."/>
            <person name="Rynearson T.A."/>
            <person name="Schmutz J."/>
            <person name="Shapiro H."/>
            <person name="Siaut M."/>
            <person name="Stanley M."/>
            <person name="Sussman M.R."/>
            <person name="Taylor A.R."/>
            <person name="Vardi A."/>
            <person name="von Dassow P."/>
            <person name="Vyverman W."/>
            <person name="Willis A."/>
            <person name="Wyrwicz L.S."/>
            <person name="Rokhsar D.S."/>
            <person name="Weissenbach J."/>
            <person name="Armbrust E.V."/>
            <person name="Green B.R."/>
            <person name="Van de Peer Y."/>
            <person name="Grigoriev I.V."/>
        </authorList>
    </citation>
    <scope>NUCLEOTIDE SEQUENCE [LARGE SCALE GENOMIC DNA]</scope>
    <source>
        <strain evidence="3 4">CCAP 1055/1</strain>
    </source>
</reference>
<reference evidence="4" key="2">
    <citation type="submission" date="2008-08" db="EMBL/GenBank/DDBJ databases">
        <authorList>
            <consortium name="Diatom Consortium"/>
            <person name="Grigoriev I."/>
            <person name="Grimwood J."/>
            <person name="Kuo A."/>
            <person name="Otillar R.P."/>
            <person name="Salamov A."/>
            <person name="Detter J.C."/>
            <person name="Lindquist E."/>
            <person name="Shapiro H."/>
            <person name="Lucas S."/>
            <person name="Glavina del Rio T."/>
            <person name="Pitluck S."/>
            <person name="Rokhsar D."/>
            <person name="Bowler C."/>
        </authorList>
    </citation>
    <scope>GENOME REANNOTATION</scope>
    <source>
        <strain evidence="4">CCAP 1055/1</strain>
    </source>
</reference>
<evidence type="ECO:0000259" key="2">
    <source>
        <dbReference type="PROSITE" id="PS50006"/>
    </source>
</evidence>
<dbReference type="KEGG" id="pti:PHATRDRAFT_45323"/>
<dbReference type="Gene3D" id="2.60.200.20">
    <property type="match status" value="1"/>
</dbReference>
<dbReference type="OMA" id="GLEITCG"/>
<evidence type="ECO:0000313" key="4">
    <source>
        <dbReference type="Proteomes" id="UP000000759"/>
    </source>
</evidence>
<dbReference type="InterPro" id="IPR008984">
    <property type="entry name" value="SMAD_FHA_dom_sf"/>
</dbReference>
<proteinExistence type="predicted"/>
<dbReference type="PROSITE" id="PS50006">
    <property type="entry name" value="FHA_DOMAIN"/>
    <property type="match status" value="1"/>
</dbReference>
<feature type="domain" description="FHA" evidence="2">
    <location>
        <begin position="134"/>
        <end position="189"/>
    </location>
</feature>
<dbReference type="HOGENOM" id="CLU_1108971_0_0_1"/>
<name>B7FXA3_PHATC</name>
<dbReference type="AlphaFoldDB" id="B7FXA3"/>
<dbReference type="EMBL" id="CM000609">
    <property type="protein sequence ID" value="EEC49342.1"/>
    <property type="molecule type" value="Genomic_DNA"/>
</dbReference>
<dbReference type="GeneID" id="7200022"/>
<dbReference type="Pfam" id="PF00498">
    <property type="entry name" value="FHA"/>
    <property type="match status" value="1"/>
</dbReference>
<accession>B7FXA3</accession>
<dbReference type="InParanoid" id="B7FXA3"/>
<dbReference type="OrthoDB" id="687730at2759"/>
<dbReference type="SUPFAM" id="SSF49879">
    <property type="entry name" value="SMAD/FHA domain"/>
    <property type="match status" value="1"/>
</dbReference>
<dbReference type="eggNOG" id="ENOG502S7MG">
    <property type="taxonomic scope" value="Eukaryota"/>
</dbReference>
<protein>
    <recommendedName>
        <fullName evidence="2">FHA domain-containing protein</fullName>
    </recommendedName>
</protein>
<dbReference type="InterPro" id="IPR000253">
    <property type="entry name" value="FHA_dom"/>
</dbReference>
<dbReference type="RefSeq" id="XP_002179519.1">
    <property type="nucleotide sequence ID" value="XM_002179483.1"/>
</dbReference>
<evidence type="ECO:0000313" key="3">
    <source>
        <dbReference type="EMBL" id="EEC49342.1"/>
    </source>
</evidence>
<gene>
    <name evidence="3" type="ORF">PHATRDRAFT_45323</name>
</gene>
<organism evidence="3 4">
    <name type="scientific">Phaeodactylum tricornutum (strain CCAP 1055/1)</name>
    <dbReference type="NCBI Taxonomy" id="556484"/>
    <lineage>
        <taxon>Eukaryota</taxon>
        <taxon>Sar</taxon>
        <taxon>Stramenopiles</taxon>
        <taxon>Ochrophyta</taxon>
        <taxon>Bacillariophyta</taxon>
        <taxon>Bacillariophyceae</taxon>
        <taxon>Bacillariophycidae</taxon>
        <taxon>Naviculales</taxon>
        <taxon>Phaeodactylaceae</taxon>
        <taxon>Phaeodactylum</taxon>
    </lineage>
</organism>
<dbReference type="Proteomes" id="UP000000759">
    <property type="component" value="Chromosome 6"/>
</dbReference>